<protein>
    <submittedName>
        <fullName evidence="7">Heptaprenyl diphosphate synthase</fullName>
    </submittedName>
</protein>
<comment type="caution">
    <text evidence="7">The sequence shown here is derived from an EMBL/GenBank/DDBJ whole genome shotgun (WGS) entry which is preliminary data.</text>
</comment>
<proteinExistence type="inferred from homology"/>
<dbReference type="PROSITE" id="PS00723">
    <property type="entry name" value="POLYPRENYL_SYNTHASE_1"/>
    <property type="match status" value="1"/>
</dbReference>
<keyword evidence="5" id="KW-0460">Magnesium</keyword>
<evidence type="ECO:0000313" key="7">
    <source>
        <dbReference type="EMBL" id="OXM16643.1"/>
    </source>
</evidence>
<evidence type="ECO:0000313" key="8">
    <source>
        <dbReference type="Proteomes" id="UP000215145"/>
    </source>
</evidence>
<dbReference type="GO" id="GO:0004659">
    <property type="term" value="F:prenyltransferase activity"/>
    <property type="evidence" value="ECO:0007669"/>
    <property type="project" value="InterPro"/>
</dbReference>
<evidence type="ECO:0000256" key="2">
    <source>
        <dbReference type="ARBA" id="ARBA00006706"/>
    </source>
</evidence>
<dbReference type="AlphaFoldDB" id="A0A229P315"/>
<dbReference type="PANTHER" id="PTHR12001">
    <property type="entry name" value="GERANYLGERANYL PYROPHOSPHATE SYNTHASE"/>
    <property type="match status" value="1"/>
</dbReference>
<accession>A0A229P315</accession>
<dbReference type="OrthoDB" id="9805316at2"/>
<dbReference type="CDD" id="cd00685">
    <property type="entry name" value="Trans_IPPS_HT"/>
    <property type="match status" value="1"/>
</dbReference>
<dbReference type="InterPro" id="IPR008949">
    <property type="entry name" value="Isoprenoid_synthase_dom_sf"/>
</dbReference>
<dbReference type="Gene3D" id="1.10.600.10">
    <property type="entry name" value="Farnesyl Diphosphate Synthase"/>
    <property type="match status" value="1"/>
</dbReference>
<name>A0A229P315_9BACL</name>
<dbReference type="GO" id="GO:0008299">
    <property type="term" value="P:isoprenoid biosynthetic process"/>
    <property type="evidence" value="ECO:0007669"/>
    <property type="project" value="InterPro"/>
</dbReference>
<evidence type="ECO:0000256" key="4">
    <source>
        <dbReference type="ARBA" id="ARBA00022723"/>
    </source>
</evidence>
<dbReference type="Proteomes" id="UP000215145">
    <property type="component" value="Unassembled WGS sequence"/>
</dbReference>
<dbReference type="RefSeq" id="WP_089523727.1">
    <property type="nucleotide sequence ID" value="NZ_NMUQ01000001.1"/>
</dbReference>
<evidence type="ECO:0000256" key="6">
    <source>
        <dbReference type="RuleBase" id="RU004466"/>
    </source>
</evidence>
<organism evidence="7 8">
    <name type="scientific">Paenibacillus herberti</name>
    <dbReference type="NCBI Taxonomy" id="1619309"/>
    <lineage>
        <taxon>Bacteria</taxon>
        <taxon>Bacillati</taxon>
        <taxon>Bacillota</taxon>
        <taxon>Bacilli</taxon>
        <taxon>Bacillales</taxon>
        <taxon>Paenibacillaceae</taxon>
        <taxon>Paenibacillus</taxon>
    </lineage>
</organism>
<keyword evidence="3 6" id="KW-0808">Transferase</keyword>
<evidence type="ECO:0000256" key="1">
    <source>
        <dbReference type="ARBA" id="ARBA00001946"/>
    </source>
</evidence>
<keyword evidence="8" id="KW-1185">Reference proteome</keyword>
<dbReference type="EMBL" id="NMUQ01000001">
    <property type="protein sequence ID" value="OXM16643.1"/>
    <property type="molecule type" value="Genomic_DNA"/>
</dbReference>
<dbReference type="InterPro" id="IPR000092">
    <property type="entry name" value="Polyprenyl_synt"/>
</dbReference>
<gene>
    <name evidence="7" type="ORF">CGZ75_08285</name>
</gene>
<reference evidence="7 8" key="1">
    <citation type="submission" date="2017-07" db="EMBL/GenBank/DDBJ databases">
        <title>Paenibacillus herberti R33 genome sequencing and assembly.</title>
        <authorList>
            <person name="Su W."/>
        </authorList>
    </citation>
    <scope>NUCLEOTIDE SEQUENCE [LARGE SCALE GENOMIC DNA]</scope>
    <source>
        <strain evidence="7 8">R33</strain>
    </source>
</reference>
<evidence type="ECO:0000256" key="3">
    <source>
        <dbReference type="ARBA" id="ARBA00022679"/>
    </source>
</evidence>
<dbReference type="PANTHER" id="PTHR12001:SF69">
    <property type="entry name" value="ALL TRANS-POLYPRENYL-DIPHOSPHATE SYNTHASE PDSS1"/>
    <property type="match status" value="1"/>
</dbReference>
<keyword evidence="4" id="KW-0479">Metal-binding</keyword>
<dbReference type="GO" id="GO:0046872">
    <property type="term" value="F:metal ion binding"/>
    <property type="evidence" value="ECO:0007669"/>
    <property type="project" value="UniProtKB-KW"/>
</dbReference>
<evidence type="ECO:0000256" key="5">
    <source>
        <dbReference type="ARBA" id="ARBA00022842"/>
    </source>
</evidence>
<dbReference type="SFLD" id="SFLDS00005">
    <property type="entry name" value="Isoprenoid_Synthase_Type_I"/>
    <property type="match status" value="1"/>
</dbReference>
<dbReference type="InterPro" id="IPR033749">
    <property type="entry name" value="Polyprenyl_synt_CS"/>
</dbReference>
<comment type="similarity">
    <text evidence="2 6">Belongs to the FPP/GGPP synthase family.</text>
</comment>
<dbReference type="SUPFAM" id="SSF48576">
    <property type="entry name" value="Terpenoid synthases"/>
    <property type="match status" value="1"/>
</dbReference>
<comment type="cofactor">
    <cofactor evidence="1">
        <name>Mg(2+)</name>
        <dbReference type="ChEBI" id="CHEBI:18420"/>
    </cofactor>
</comment>
<dbReference type="Pfam" id="PF00348">
    <property type="entry name" value="polyprenyl_synt"/>
    <property type="match status" value="1"/>
</dbReference>
<sequence>MKLLDLYAKMKGELNGIERQLEAAVAEDTSLLGESSLHLLQAGGKRIRPVFVLLAGRFGDYRLEELQRVAVTLELIHSASLVHDDVIDNARTRRGQPTVGAKWDNRIAMYTGDYIYAKALILMTESKDPELHRVLARAMVQMCIGEMEQVRDFFNTEQSVRNYLRRIRRKTALLIAISCQMGAIASGADRRTSNLLYQFGYNTGMAFQIRDDLLDLLGTEKQIGKPPGSDIRQGNITLPVLLALQEPARREPLLAEIRAIRESEGHGDTHAAIHLIRSSGGVAIAEEMAERFTSKALTALAGLPNLPAKKNLTDIAHFINKRSY</sequence>